<dbReference type="PANTHER" id="PTHR37162">
    <property type="entry name" value="HAT FAMILY DIMERISATION DOMAINCONTAINING PROTEIN-RELATED"/>
    <property type="match status" value="1"/>
</dbReference>
<keyword evidence="3" id="KW-1185">Reference proteome</keyword>
<proteinExistence type="predicted"/>
<dbReference type="EMBL" id="CARXXK010000002">
    <property type="protein sequence ID" value="CAI6352545.1"/>
    <property type="molecule type" value="Genomic_DNA"/>
</dbReference>
<evidence type="ECO:0008006" key="4">
    <source>
        <dbReference type="Google" id="ProtNLM"/>
    </source>
</evidence>
<dbReference type="AlphaFoldDB" id="A0AAV0W9I5"/>
<name>A0AAV0W9I5_9HEMI</name>
<comment type="caution">
    <text evidence="2">The sequence shown here is derived from an EMBL/GenBank/DDBJ whole genome shotgun (WGS) entry which is preliminary data.</text>
</comment>
<evidence type="ECO:0000313" key="3">
    <source>
        <dbReference type="Proteomes" id="UP001160148"/>
    </source>
</evidence>
<evidence type="ECO:0000313" key="2">
    <source>
        <dbReference type="EMBL" id="CAI6352545.1"/>
    </source>
</evidence>
<feature type="region of interest" description="Disordered" evidence="1">
    <location>
        <begin position="1"/>
        <end position="27"/>
    </location>
</feature>
<dbReference type="PANTHER" id="PTHR37162:SF1">
    <property type="entry name" value="BED-TYPE DOMAIN-CONTAINING PROTEIN"/>
    <property type="match status" value="1"/>
</dbReference>
<protein>
    <recommendedName>
        <fullName evidence="4">DUF4371 domain-containing protein</fullName>
    </recommendedName>
</protein>
<feature type="compositionally biased region" description="Basic and acidic residues" evidence="1">
    <location>
        <begin position="10"/>
        <end position="19"/>
    </location>
</feature>
<accession>A0AAV0W9I5</accession>
<organism evidence="2 3">
    <name type="scientific">Macrosiphum euphorbiae</name>
    <name type="common">potato aphid</name>
    <dbReference type="NCBI Taxonomy" id="13131"/>
    <lineage>
        <taxon>Eukaryota</taxon>
        <taxon>Metazoa</taxon>
        <taxon>Ecdysozoa</taxon>
        <taxon>Arthropoda</taxon>
        <taxon>Hexapoda</taxon>
        <taxon>Insecta</taxon>
        <taxon>Pterygota</taxon>
        <taxon>Neoptera</taxon>
        <taxon>Paraneoptera</taxon>
        <taxon>Hemiptera</taxon>
        <taxon>Sternorrhyncha</taxon>
        <taxon>Aphidomorpha</taxon>
        <taxon>Aphidoidea</taxon>
        <taxon>Aphididae</taxon>
        <taxon>Macrosiphini</taxon>
        <taxon>Macrosiphum</taxon>
    </lineage>
</organism>
<reference evidence="2 3" key="1">
    <citation type="submission" date="2023-01" db="EMBL/GenBank/DDBJ databases">
        <authorList>
            <person name="Whitehead M."/>
        </authorList>
    </citation>
    <scope>NUCLEOTIDE SEQUENCE [LARGE SCALE GENOMIC DNA]</scope>
</reference>
<sequence>MANSEEEMDIEVRAPRGEQTKNLSHRKQKFRDEWLNMKEFKNWLRPVKENPLKAHCCYCRFEMISELSTVKKHMNSIKHKSATKSITGTKTNMFSTIIPNRNNDQAIKRAEIKICGFLAEHNISFNTMDHLTDVLKEAFPDSKIAEGLHLGRTKSTNIVKHVIGQNHKDELINDLKNTNFSIIIDESTDVGTVKTLCICVRYFDHKINKLKSKFFDLVKVFKDSDSANEGATANKIYTEVLNALAKESIPFENVIGFASDGCNAMMGRCNSVSSRFKEDFPGIIIQKCI</sequence>
<gene>
    <name evidence="2" type="ORF">MEUPH1_LOCUS8772</name>
</gene>
<dbReference type="Proteomes" id="UP001160148">
    <property type="component" value="Unassembled WGS sequence"/>
</dbReference>
<evidence type="ECO:0000256" key="1">
    <source>
        <dbReference type="SAM" id="MobiDB-lite"/>
    </source>
</evidence>